<protein>
    <submittedName>
        <fullName evidence="1">Uncharacterized protein</fullName>
    </submittedName>
</protein>
<organism evidence="1 2">
    <name type="scientific">Heyndrickxia coagulans</name>
    <name type="common">Weizmannia coagulans</name>
    <dbReference type="NCBI Taxonomy" id="1398"/>
    <lineage>
        <taxon>Bacteria</taxon>
        <taxon>Bacillati</taxon>
        <taxon>Bacillota</taxon>
        <taxon>Bacilli</taxon>
        <taxon>Bacillales</taxon>
        <taxon>Bacillaceae</taxon>
        <taxon>Heyndrickxia</taxon>
    </lineage>
</organism>
<accession>A0AAN0T3Z5</accession>
<keyword evidence="2" id="KW-1185">Reference proteome</keyword>
<dbReference type="EMBL" id="CP010525">
    <property type="protein sequence ID" value="AJO21425.1"/>
    <property type="molecule type" value="Genomic_DNA"/>
</dbReference>
<dbReference type="AlphaFoldDB" id="A0AAN0T3Z5"/>
<gene>
    <name evidence="1" type="ORF">SB48_HM08orf00967</name>
</gene>
<dbReference type="Proteomes" id="UP000032024">
    <property type="component" value="Chromosome"/>
</dbReference>
<reference evidence="2" key="1">
    <citation type="submission" date="2015-01" db="EMBL/GenBank/DDBJ databases">
        <title>Comparative genome analysis of Bacillus coagulans HM-08, Clostridium butyricum HM-68, Bacillus subtilis HM-66 and Bacillus paralicheniformis BL-09.</title>
        <authorList>
            <person name="Zhang H."/>
        </authorList>
    </citation>
    <scope>NUCLEOTIDE SEQUENCE [LARGE SCALE GENOMIC DNA]</scope>
    <source>
        <strain evidence="2">HM-08</strain>
    </source>
</reference>
<evidence type="ECO:0000313" key="2">
    <source>
        <dbReference type="Proteomes" id="UP000032024"/>
    </source>
</evidence>
<proteinExistence type="predicted"/>
<evidence type="ECO:0000313" key="1">
    <source>
        <dbReference type="EMBL" id="AJO21425.1"/>
    </source>
</evidence>
<sequence length="42" mass="4973">MLDEERKKRFNAIEEQVKPLLQVAFVPWIGVVYVKLLEKADE</sequence>
<name>A0AAN0T3Z5_HEYCO</name>